<evidence type="ECO:0000259" key="4">
    <source>
        <dbReference type="PROSITE" id="PS50164"/>
    </source>
</evidence>
<dbReference type="SUPFAM" id="SSF82771">
    <property type="entry name" value="GIY-YIG endonuclease"/>
    <property type="match status" value="1"/>
</dbReference>
<dbReference type="RefSeq" id="WP_082745753.1">
    <property type="nucleotide sequence ID" value="NZ_KQ957192.1"/>
</dbReference>
<dbReference type="SUPFAM" id="SSF116734">
    <property type="entry name" value="DNA methylase specificity domain"/>
    <property type="match status" value="2"/>
</dbReference>
<accession>A0A133QLT3</accession>
<dbReference type="OrthoDB" id="2234796at2"/>
<dbReference type="PROSITE" id="PS50164">
    <property type="entry name" value="GIY_YIG"/>
    <property type="match status" value="1"/>
</dbReference>
<evidence type="ECO:0000313" key="6">
    <source>
        <dbReference type="Proteomes" id="UP000070533"/>
    </source>
</evidence>
<dbReference type="Pfam" id="PF01420">
    <property type="entry name" value="Methylase_S"/>
    <property type="match status" value="2"/>
</dbReference>
<dbReference type="PANTHER" id="PTHR43140">
    <property type="entry name" value="TYPE-1 RESTRICTION ENZYME ECOKI SPECIFICITY PROTEIN"/>
    <property type="match status" value="1"/>
</dbReference>
<evidence type="ECO:0000256" key="2">
    <source>
        <dbReference type="ARBA" id="ARBA00022747"/>
    </source>
</evidence>
<dbReference type="AlphaFoldDB" id="A0A133QLT3"/>
<proteinExistence type="inferred from homology"/>
<dbReference type="InterPro" id="IPR051212">
    <property type="entry name" value="Type-I_RE_S_subunit"/>
</dbReference>
<dbReference type="REBASE" id="169980">
    <property type="entry name" value="S1.Pco7716ORF270P"/>
</dbReference>
<dbReference type="InterPro" id="IPR035901">
    <property type="entry name" value="GIY-YIG_endonuc_sf"/>
</dbReference>
<protein>
    <submittedName>
        <fullName evidence="5">Type I restriction modification DNA specificity domain protein</fullName>
    </submittedName>
</protein>
<name>A0A133QLT3_9BACT</name>
<dbReference type="InterPro" id="IPR044946">
    <property type="entry name" value="Restrct_endonuc_typeI_TRD_sf"/>
</dbReference>
<dbReference type="Gene3D" id="3.40.1440.10">
    <property type="entry name" value="GIY-YIG endonuclease"/>
    <property type="match status" value="1"/>
</dbReference>
<evidence type="ECO:0000256" key="3">
    <source>
        <dbReference type="ARBA" id="ARBA00023125"/>
    </source>
</evidence>
<dbReference type="GO" id="GO:0003677">
    <property type="term" value="F:DNA binding"/>
    <property type="evidence" value="ECO:0007669"/>
    <property type="project" value="UniProtKB-KW"/>
</dbReference>
<dbReference type="CDD" id="cd17266">
    <property type="entry name" value="RMtype1_S_Sau1132ORF3780P-TRD2-CR2_like"/>
    <property type="match status" value="1"/>
</dbReference>
<gene>
    <name evidence="5" type="ORF">HMPREF3226_00273</name>
</gene>
<evidence type="ECO:0000313" key="5">
    <source>
        <dbReference type="EMBL" id="KXA43829.1"/>
    </source>
</evidence>
<evidence type="ECO:0000256" key="1">
    <source>
        <dbReference type="ARBA" id="ARBA00010923"/>
    </source>
</evidence>
<dbReference type="EMBL" id="LRQG01000013">
    <property type="protein sequence ID" value="KXA43829.1"/>
    <property type="molecule type" value="Genomic_DNA"/>
</dbReference>
<dbReference type="PATRIC" id="fig|28128.5.peg.274"/>
<sequence length="586" mass="66777">MNGKQLKNSILQWAIQGKLVPPVCRQAGKTLMTNPEPRDKGKECWFTYVIECEDGSFYKGLTDNLLRRYQQHCNGTGADYTKTHKPKQLYYWEMHYSKEAALQREKYLKSGAGREWFKKEVVDKPENFEPASVLLKRIRKEKERLIKEKKIKCDKNASIIYRGDDNSYYEKILATGEVKCIDDEVPFEIPQGWEWCRLKHICSMQAGKNITASKIFLDSSVSHPYRCVGGNGMRGYTEDFNTHGHYSIIGRQGALCGCVNIEKGKFYATEHAVVVDTYEILSPLFMYYFLTALNLNKYATATAQPGLAVSNVLEVMCPLPPLNEGERIIKKLSLLIPLIENYNVIQEKQNTLNDSIKKQLKRSVLQEAIQGKLVPQIAEEGTAQELLEQIKKEKQKLVKEGKLKKSALNDSVIFRGDDSKYYEQIGSEVSEIELPFDFPSSWTIARLNAVCQLTDGLKIAGKQCLLDAKYLRGKSSETIIEQGKLVCKGDNIILVDGENSGEVFNVPQDGYMGSTFKQLWISSSMFEPYVLAFIRFYKETLRNSKKGAAIPHLNKELFYGLIIGIPPMQEQRRIVQKIEESTQLLK</sequence>
<reference evidence="6" key="1">
    <citation type="submission" date="2016-01" db="EMBL/GenBank/DDBJ databases">
        <authorList>
            <person name="Mitreva M."/>
            <person name="Pepin K.H."/>
            <person name="Mihindukulasuriya K.A."/>
            <person name="Fulton R."/>
            <person name="Fronick C."/>
            <person name="O'Laughlin M."/>
            <person name="Miner T."/>
            <person name="Herter B."/>
            <person name="Rosa B.A."/>
            <person name="Cordes M."/>
            <person name="Tomlinson C."/>
            <person name="Wollam A."/>
            <person name="Palsikar V.B."/>
            <person name="Mardis E.R."/>
            <person name="Wilson R.K."/>
        </authorList>
    </citation>
    <scope>NUCLEOTIDE SEQUENCE [LARGE SCALE GENOMIC DNA]</scope>
    <source>
        <strain evidence="6">MJR7716</strain>
    </source>
</reference>
<organism evidence="5 6">
    <name type="scientific">Prevotella corporis</name>
    <dbReference type="NCBI Taxonomy" id="28128"/>
    <lineage>
        <taxon>Bacteria</taxon>
        <taxon>Pseudomonadati</taxon>
        <taxon>Bacteroidota</taxon>
        <taxon>Bacteroidia</taxon>
        <taxon>Bacteroidales</taxon>
        <taxon>Prevotellaceae</taxon>
        <taxon>Prevotella</taxon>
    </lineage>
</organism>
<dbReference type="InterPro" id="IPR000305">
    <property type="entry name" value="GIY-YIG_endonuc"/>
</dbReference>
<dbReference type="STRING" id="28128.HMPREF3226_00273"/>
<keyword evidence="2" id="KW-0680">Restriction system</keyword>
<dbReference type="Pfam" id="PF01541">
    <property type="entry name" value="GIY-YIG"/>
    <property type="match status" value="1"/>
</dbReference>
<comment type="caution">
    <text evidence="5">The sequence shown here is derived from an EMBL/GenBank/DDBJ whole genome shotgun (WGS) entry which is preliminary data.</text>
</comment>
<dbReference type="PANTHER" id="PTHR43140:SF1">
    <property type="entry name" value="TYPE I RESTRICTION ENZYME ECOKI SPECIFICITY SUBUNIT"/>
    <property type="match status" value="1"/>
</dbReference>
<dbReference type="GO" id="GO:0009307">
    <property type="term" value="P:DNA restriction-modification system"/>
    <property type="evidence" value="ECO:0007669"/>
    <property type="project" value="UniProtKB-KW"/>
</dbReference>
<dbReference type="CDD" id="cd10456">
    <property type="entry name" value="GIY-YIG_UPF0213"/>
    <property type="match status" value="1"/>
</dbReference>
<comment type="similarity">
    <text evidence="1">Belongs to the type-I restriction system S methylase family.</text>
</comment>
<keyword evidence="6" id="KW-1185">Reference proteome</keyword>
<dbReference type="InterPro" id="IPR000055">
    <property type="entry name" value="Restrct_endonuc_typeI_TRD"/>
</dbReference>
<feature type="domain" description="GIY-YIG" evidence="4">
    <location>
        <begin position="43"/>
        <end position="119"/>
    </location>
</feature>
<dbReference type="Gene3D" id="3.90.220.20">
    <property type="entry name" value="DNA methylase specificity domains"/>
    <property type="match status" value="2"/>
</dbReference>
<keyword evidence="3" id="KW-0238">DNA-binding</keyword>
<dbReference type="Proteomes" id="UP000070533">
    <property type="component" value="Unassembled WGS sequence"/>
</dbReference>